<keyword evidence="4" id="KW-1185">Reference proteome</keyword>
<feature type="compositionally biased region" description="Basic and acidic residues" evidence="1">
    <location>
        <begin position="215"/>
        <end position="237"/>
    </location>
</feature>
<dbReference type="GO" id="GO:0005768">
    <property type="term" value="C:endosome"/>
    <property type="evidence" value="ECO:0007669"/>
    <property type="project" value="TreeGrafter"/>
</dbReference>
<evidence type="ECO:0000256" key="1">
    <source>
        <dbReference type="SAM" id="MobiDB-lite"/>
    </source>
</evidence>
<dbReference type="GO" id="GO:0030125">
    <property type="term" value="C:clathrin vesicle coat"/>
    <property type="evidence" value="ECO:0007669"/>
    <property type="project" value="TreeGrafter"/>
</dbReference>
<dbReference type="PANTHER" id="PTHR12276">
    <property type="entry name" value="EPSIN/ENT-RELATED"/>
    <property type="match status" value="1"/>
</dbReference>
<gene>
    <name evidence="3" type="ORF">QYM36_015476</name>
</gene>
<evidence type="ECO:0000313" key="3">
    <source>
        <dbReference type="EMBL" id="KAK2707784.1"/>
    </source>
</evidence>
<dbReference type="PANTHER" id="PTHR12276:SF50">
    <property type="entry name" value="EPSIN-2"/>
    <property type="match status" value="1"/>
</dbReference>
<proteinExistence type="predicted"/>
<dbReference type="InterPro" id="IPR013809">
    <property type="entry name" value="ENTH"/>
</dbReference>
<reference evidence="3" key="1">
    <citation type="submission" date="2023-07" db="EMBL/GenBank/DDBJ databases">
        <title>Chromosome-level genome assembly of Artemia franciscana.</title>
        <authorList>
            <person name="Jo E."/>
        </authorList>
    </citation>
    <scope>NUCLEOTIDE SEQUENCE</scope>
    <source>
        <tissue evidence="3">Whole body</tissue>
    </source>
</reference>
<dbReference type="GO" id="GO:0006897">
    <property type="term" value="P:endocytosis"/>
    <property type="evidence" value="ECO:0007669"/>
    <property type="project" value="TreeGrafter"/>
</dbReference>
<dbReference type="InterPro" id="IPR008942">
    <property type="entry name" value="ENTH_VHS"/>
</dbReference>
<evidence type="ECO:0000313" key="4">
    <source>
        <dbReference type="Proteomes" id="UP001187531"/>
    </source>
</evidence>
<protein>
    <recommendedName>
        <fullName evidence="2">ENTH domain-containing protein</fullName>
    </recommendedName>
</protein>
<dbReference type="GO" id="GO:0005886">
    <property type="term" value="C:plasma membrane"/>
    <property type="evidence" value="ECO:0007669"/>
    <property type="project" value="TreeGrafter"/>
</dbReference>
<sequence>MKNILAGYSYVEILAREATCSDMNDPAPEMMTELARLTLDNFKMLQVMNVIKTRLGDLGNSRHIYKAAKLLDYLFKFNGDKLVEYSSEWWYDKAVSLLSHKDDNIRYVIRDLVVKVTEWKRMSYWKNKQLESRDNNSQTQFRIVDALKYQMMSPDTQGMILKSEVLHVQSPKNLRLSENECQFPCMGSGNETCSARNVSRSPRSDTPPGILKKGKVSDTRLTKKARFSEDERQLNRS</sequence>
<evidence type="ECO:0000259" key="2">
    <source>
        <dbReference type="Pfam" id="PF01417"/>
    </source>
</evidence>
<dbReference type="GO" id="GO:0005543">
    <property type="term" value="F:phospholipid binding"/>
    <property type="evidence" value="ECO:0007669"/>
    <property type="project" value="TreeGrafter"/>
</dbReference>
<dbReference type="EMBL" id="JAVRJZ010000019">
    <property type="protein sequence ID" value="KAK2707784.1"/>
    <property type="molecule type" value="Genomic_DNA"/>
</dbReference>
<feature type="region of interest" description="Disordered" evidence="1">
    <location>
        <begin position="192"/>
        <end position="237"/>
    </location>
</feature>
<dbReference type="Pfam" id="PF01417">
    <property type="entry name" value="ENTH"/>
    <property type="match status" value="1"/>
</dbReference>
<organism evidence="3 4">
    <name type="scientific">Artemia franciscana</name>
    <name type="common">Brine shrimp</name>
    <name type="synonym">Artemia sanfranciscana</name>
    <dbReference type="NCBI Taxonomy" id="6661"/>
    <lineage>
        <taxon>Eukaryota</taxon>
        <taxon>Metazoa</taxon>
        <taxon>Ecdysozoa</taxon>
        <taxon>Arthropoda</taxon>
        <taxon>Crustacea</taxon>
        <taxon>Branchiopoda</taxon>
        <taxon>Anostraca</taxon>
        <taxon>Artemiidae</taxon>
        <taxon>Artemia</taxon>
    </lineage>
</organism>
<dbReference type="GO" id="GO:0030276">
    <property type="term" value="F:clathrin binding"/>
    <property type="evidence" value="ECO:0007669"/>
    <property type="project" value="TreeGrafter"/>
</dbReference>
<dbReference type="AlphaFoldDB" id="A0AA88HIR1"/>
<dbReference type="Proteomes" id="UP001187531">
    <property type="component" value="Unassembled WGS sequence"/>
</dbReference>
<dbReference type="SUPFAM" id="SSF48464">
    <property type="entry name" value="ENTH/VHS domain"/>
    <property type="match status" value="1"/>
</dbReference>
<feature type="compositionally biased region" description="Polar residues" evidence="1">
    <location>
        <begin position="192"/>
        <end position="201"/>
    </location>
</feature>
<feature type="domain" description="ENTH" evidence="2">
    <location>
        <begin position="8"/>
        <end position="83"/>
    </location>
</feature>
<name>A0AA88HIR1_ARTSF</name>
<dbReference type="Gene3D" id="1.25.40.90">
    <property type="match status" value="1"/>
</dbReference>
<accession>A0AA88HIR1</accession>
<comment type="caution">
    <text evidence="3">The sequence shown here is derived from an EMBL/GenBank/DDBJ whole genome shotgun (WGS) entry which is preliminary data.</text>
</comment>